<dbReference type="Pfam" id="PF13640">
    <property type="entry name" value="2OG-FeII_Oxy_3"/>
    <property type="match status" value="1"/>
</dbReference>
<keyword evidence="10" id="KW-0472">Membrane</keyword>
<evidence type="ECO:0000256" key="10">
    <source>
        <dbReference type="ARBA" id="ARBA00023136"/>
    </source>
</evidence>
<proteinExistence type="predicted"/>
<dbReference type="EMBL" id="JABMIG020000018">
    <property type="protein sequence ID" value="KAL3802627.1"/>
    <property type="molecule type" value="Genomic_DNA"/>
</dbReference>
<dbReference type="PANTHER" id="PTHR10869:SF233">
    <property type="entry name" value="FE2OG DIOXYGENASE DOMAIN-CONTAINING PROTEIN"/>
    <property type="match status" value="1"/>
</dbReference>
<dbReference type="Gene3D" id="2.60.120.620">
    <property type="entry name" value="q2cbj1_9rhob like domain"/>
    <property type="match status" value="1"/>
</dbReference>
<evidence type="ECO:0000313" key="13">
    <source>
        <dbReference type="EMBL" id="KAL3802627.1"/>
    </source>
</evidence>
<dbReference type="Proteomes" id="UP001516023">
    <property type="component" value="Unassembled WGS sequence"/>
</dbReference>
<dbReference type="SMART" id="SM00254">
    <property type="entry name" value="ShKT"/>
    <property type="match status" value="2"/>
</dbReference>
<reference evidence="13 14" key="1">
    <citation type="journal article" date="2020" name="G3 (Bethesda)">
        <title>Improved Reference Genome for Cyclotella cryptica CCMP332, a Model for Cell Wall Morphogenesis, Salinity Adaptation, and Lipid Production in Diatoms (Bacillariophyta).</title>
        <authorList>
            <person name="Roberts W.R."/>
            <person name="Downey K.M."/>
            <person name="Ruck E.C."/>
            <person name="Traller J.C."/>
            <person name="Alverson A.J."/>
        </authorList>
    </citation>
    <scope>NUCLEOTIDE SEQUENCE [LARGE SCALE GENOMIC DNA]</scope>
    <source>
        <strain evidence="13 14">CCMP332</strain>
    </source>
</reference>
<gene>
    <name evidence="13" type="ORF">HJC23_011951</name>
</gene>
<keyword evidence="8" id="KW-0560">Oxidoreductase</keyword>
<evidence type="ECO:0000313" key="14">
    <source>
        <dbReference type="Proteomes" id="UP001516023"/>
    </source>
</evidence>
<evidence type="ECO:0000256" key="8">
    <source>
        <dbReference type="ARBA" id="ARBA00023002"/>
    </source>
</evidence>
<evidence type="ECO:0000259" key="11">
    <source>
        <dbReference type="PROSITE" id="PS51471"/>
    </source>
</evidence>
<accession>A0ABD3QR99</accession>
<dbReference type="PROSITE" id="PS51670">
    <property type="entry name" value="SHKT"/>
    <property type="match status" value="2"/>
</dbReference>
<evidence type="ECO:0000256" key="7">
    <source>
        <dbReference type="ARBA" id="ARBA00022989"/>
    </source>
</evidence>
<feature type="non-terminal residue" evidence="13">
    <location>
        <position position="1"/>
    </location>
</feature>
<dbReference type="InterPro" id="IPR045054">
    <property type="entry name" value="P4HA-like"/>
</dbReference>
<protein>
    <recommendedName>
        <fullName evidence="15">Procollagen-proline 4-dioxygenase</fullName>
    </recommendedName>
</protein>
<keyword evidence="9" id="KW-0408">Iron</keyword>
<comment type="caution">
    <text evidence="13">The sequence shown here is derived from an EMBL/GenBank/DDBJ whole genome shotgun (WGS) entry which is preliminary data.</text>
</comment>
<dbReference type="GO" id="GO:0016020">
    <property type="term" value="C:membrane"/>
    <property type="evidence" value="ECO:0007669"/>
    <property type="project" value="UniProtKB-SubCell"/>
</dbReference>
<evidence type="ECO:0000256" key="6">
    <source>
        <dbReference type="ARBA" id="ARBA00022964"/>
    </source>
</evidence>
<organism evidence="13 14">
    <name type="scientific">Cyclotella cryptica</name>
    <dbReference type="NCBI Taxonomy" id="29204"/>
    <lineage>
        <taxon>Eukaryota</taxon>
        <taxon>Sar</taxon>
        <taxon>Stramenopiles</taxon>
        <taxon>Ochrophyta</taxon>
        <taxon>Bacillariophyta</taxon>
        <taxon>Coscinodiscophyceae</taxon>
        <taxon>Thalassiosirophycidae</taxon>
        <taxon>Stephanodiscales</taxon>
        <taxon>Stephanodiscaceae</taxon>
        <taxon>Cyclotella</taxon>
    </lineage>
</organism>
<keyword evidence="14" id="KW-1185">Reference proteome</keyword>
<dbReference type="GO" id="GO:0012505">
    <property type="term" value="C:endomembrane system"/>
    <property type="evidence" value="ECO:0007669"/>
    <property type="project" value="UniProtKB-SubCell"/>
</dbReference>
<dbReference type="AlphaFoldDB" id="A0ABD3QR99"/>
<evidence type="ECO:0000256" key="9">
    <source>
        <dbReference type="ARBA" id="ARBA00023004"/>
    </source>
</evidence>
<feature type="domain" description="Fe2OG dioxygenase" evidence="11">
    <location>
        <begin position="370"/>
        <end position="475"/>
    </location>
</feature>
<dbReference type="GO" id="GO:0051213">
    <property type="term" value="F:dioxygenase activity"/>
    <property type="evidence" value="ECO:0007669"/>
    <property type="project" value="UniProtKB-KW"/>
</dbReference>
<evidence type="ECO:0000256" key="1">
    <source>
        <dbReference type="ARBA" id="ARBA00001961"/>
    </source>
</evidence>
<evidence type="ECO:0000256" key="5">
    <source>
        <dbReference type="ARBA" id="ARBA00022723"/>
    </source>
</evidence>
<dbReference type="InterPro" id="IPR044862">
    <property type="entry name" value="Pro_4_hyd_alph_FE2OG_OXY"/>
</dbReference>
<keyword evidence="5" id="KW-0479">Metal-binding</keyword>
<dbReference type="Gene3D" id="1.10.10.1940">
    <property type="match status" value="1"/>
</dbReference>
<dbReference type="Pfam" id="PF01549">
    <property type="entry name" value="ShK"/>
    <property type="match status" value="2"/>
</dbReference>
<keyword evidence="4" id="KW-0812">Transmembrane</keyword>
<sequence>GLTLPCLLYKTSFQPAAYRLPTLPKATNDTKIMSLPRQKPCIVLLFSLIAFTILLNYSDQTHATTFVVTAAESGTPNEEECLDTNENCDLWASVGECEVNPGYMHVNCPVSCGTCRHVRAVESEERALLIEEVAKYGERQRVEGEHAVATLQVLRETIHYMQTILPNMPPEIINKCINREDLCAFWSSIGECTNNPEFMSQYCGPSCQNCGVAVIPPCPPPGVVPAVVPGGLNDLFGRIVANAPGNNTILDVEEEMTNYTVHVHSRPGSNKRGIINTQLDMQQDPWIITLDNFLTEDECAALIEHGHKVGYIPRYDNVEVLPDGSSVSLESETPVISTAWCDYPNNCRSEDIPQRIHDRIAKVTGIMVGNSEDFQISKYETGQVIDIHHDYVDAQQNRRCGPRILTFLLYLSDVDGGGETIFPYFGITVKPKLGRALLWPNVFHSDPKTKDKRMVHGAKSVVKGQKFVANAWLHLYEFVNLPCGV</sequence>
<dbReference type="InterPro" id="IPR003582">
    <property type="entry name" value="ShKT_dom"/>
</dbReference>
<dbReference type="InterPro" id="IPR005123">
    <property type="entry name" value="Oxoglu/Fe-dep_dioxygenase_dom"/>
</dbReference>
<feature type="domain" description="ShKT" evidence="12">
    <location>
        <begin position="81"/>
        <end position="115"/>
    </location>
</feature>
<name>A0ABD3QR99_9STRA</name>
<evidence type="ECO:0000256" key="2">
    <source>
        <dbReference type="ARBA" id="ARBA00004167"/>
    </source>
</evidence>
<evidence type="ECO:0008006" key="15">
    <source>
        <dbReference type="Google" id="ProtNLM"/>
    </source>
</evidence>
<dbReference type="GO" id="GO:0046872">
    <property type="term" value="F:metal ion binding"/>
    <property type="evidence" value="ECO:0007669"/>
    <property type="project" value="UniProtKB-KW"/>
</dbReference>
<feature type="domain" description="ShKT" evidence="12">
    <location>
        <begin position="176"/>
        <end position="210"/>
    </location>
</feature>
<comment type="subcellular location">
    <subcellularLocation>
        <location evidence="3">Endomembrane system</location>
    </subcellularLocation>
    <subcellularLocation>
        <location evidence="2">Membrane</location>
        <topology evidence="2">Single-pass membrane protein</topology>
    </subcellularLocation>
</comment>
<evidence type="ECO:0000259" key="12">
    <source>
        <dbReference type="PROSITE" id="PS51670"/>
    </source>
</evidence>
<dbReference type="InterPro" id="IPR006620">
    <property type="entry name" value="Pro_4_hyd_alph"/>
</dbReference>
<comment type="cofactor">
    <cofactor evidence="1">
        <name>L-ascorbate</name>
        <dbReference type="ChEBI" id="CHEBI:38290"/>
    </cofactor>
</comment>
<keyword evidence="7" id="KW-1133">Transmembrane helix</keyword>
<dbReference type="PANTHER" id="PTHR10869">
    <property type="entry name" value="PROLYL 4-HYDROXYLASE ALPHA SUBUNIT"/>
    <property type="match status" value="1"/>
</dbReference>
<dbReference type="SMART" id="SM00702">
    <property type="entry name" value="P4Hc"/>
    <property type="match status" value="1"/>
</dbReference>
<dbReference type="PROSITE" id="PS51471">
    <property type="entry name" value="FE2OG_OXY"/>
    <property type="match status" value="1"/>
</dbReference>
<evidence type="ECO:0000256" key="4">
    <source>
        <dbReference type="ARBA" id="ARBA00022692"/>
    </source>
</evidence>
<evidence type="ECO:0000256" key="3">
    <source>
        <dbReference type="ARBA" id="ARBA00004308"/>
    </source>
</evidence>
<keyword evidence="6" id="KW-0223">Dioxygenase</keyword>